<comment type="similarity">
    <text evidence="1">Belongs to the sulfatase family.</text>
</comment>
<dbReference type="PANTHER" id="PTHR42693:SF33">
    <property type="entry name" value="ARYLSULFATASE"/>
    <property type="match status" value="1"/>
</dbReference>
<dbReference type="Gene3D" id="3.30.1120.10">
    <property type="match status" value="1"/>
</dbReference>
<dbReference type="PANTHER" id="PTHR42693">
    <property type="entry name" value="ARYLSULFATASE FAMILY MEMBER"/>
    <property type="match status" value="1"/>
</dbReference>
<name>A0A098S2K2_9BACT</name>
<dbReference type="STRING" id="1524460.IX84_28285"/>
<evidence type="ECO:0000313" key="7">
    <source>
        <dbReference type="Proteomes" id="UP000029736"/>
    </source>
</evidence>
<feature type="domain" description="Sulfatase N-terminal" evidence="5">
    <location>
        <begin position="11"/>
        <end position="327"/>
    </location>
</feature>
<dbReference type="InterPro" id="IPR017850">
    <property type="entry name" value="Alkaline_phosphatase_core_sf"/>
</dbReference>
<evidence type="ECO:0000313" key="6">
    <source>
        <dbReference type="EMBL" id="KGE85392.1"/>
    </source>
</evidence>
<dbReference type="PROSITE" id="PS00149">
    <property type="entry name" value="SULFATASE_2"/>
    <property type="match status" value="1"/>
</dbReference>
<dbReference type="AlphaFoldDB" id="A0A098S2K2"/>
<evidence type="ECO:0000256" key="2">
    <source>
        <dbReference type="ARBA" id="ARBA00022723"/>
    </source>
</evidence>
<keyword evidence="7" id="KW-1185">Reference proteome</keyword>
<evidence type="ECO:0000256" key="1">
    <source>
        <dbReference type="ARBA" id="ARBA00008779"/>
    </source>
</evidence>
<dbReference type="Gene3D" id="3.40.720.10">
    <property type="entry name" value="Alkaline Phosphatase, subunit A"/>
    <property type="match status" value="1"/>
</dbReference>
<organism evidence="6 7">
    <name type="scientific">Phaeodactylibacter xiamenensis</name>
    <dbReference type="NCBI Taxonomy" id="1524460"/>
    <lineage>
        <taxon>Bacteria</taxon>
        <taxon>Pseudomonadati</taxon>
        <taxon>Bacteroidota</taxon>
        <taxon>Saprospiria</taxon>
        <taxon>Saprospirales</taxon>
        <taxon>Haliscomenobacteraceae</taxon>
        <taxon>Phaeodactylibacter</taxon>
    </lineage>
</organism>
<gene>
    <name evidence="6" type="ORF">IX84_28285</name>
</gene>
<accession>A0A098S2K2</accession>
<dbReference type="GO" id="GO:0046872">
    <property type="term" value="F:metal ion binding"/>
    <property type="evidence" value="ECO:0007669"/>
    <property type="project" value="UniProtKB-KW"/>
</dbReference>
<keyword evidence="2" id="KW-0479">Metal-binding</keyword>
<keyword evidence="4" id="KW-0106">Calcium</keyword>
<dbReference type="InterPro" id="IPR000917">
    <property type="entry name" value="Sulfatase_N"/>
</dbReference>
<dbReference type="InterPro" id="IPR050738">
    <property type="entry name" value="Sulfatase"/>
</dbReference>
<evidence type="ECO:0000259" key="5">
    <source>
        <dbReference type="Pfam" id="PF00884"/>
    </source>
</evidence>
<dbReference type="SUPFAM" id="SSF53649">
    <property type="entry name" value="Alkaline phosphatase-like"/>
    <property type="match status" value="1"/>
</dbReference>
<protein>
    <submittedName>
        <fullName evidence="6">Sulfatase</fullName>
    </submittedName>
</protein>
<proteinExistence type="inferred from homology"/>
<comment type="caution">
    <text evidence="6">The sequence shown here is derived from an EMBL/GenBank/DDBJ whole genome shotgun (WGS) entry which is preliminary data.</text>
</comment>
<dbReference type="Pfam" id="PF00884">
    <property type="entry name" value="Sulfatase"/>
    <property type="match status" value="1"/>
</dbReference>
<dbReference type="EMBL" id="JPOS01000090">
    <property type="protein sequence ID" value="KGE85392.1"/>
    <property type="molecule type" value="Genomic_DNA"/>
</dbReference>
<dbReference type="GO" id="GO:0004065">
    <property type="term" value="F:arylsulfatase activity"/>
    <property type="evidence" value="ECO:0007669"/>
    <property type="project" value="TreeGrafter"/>
</dbReference>
<keyword evidence="3" id="KW-0378">Hydrolase</keyword>
<reference evidence="6 7" key="1">
    <citation type="journal article" date="2014" name="Int. J. Syst. Evol. Microbiol.">
        <title>Phaeodactylibacter xiamenensis gen. nov., sp. nov., a member of the family Saprospiraceae isolated from the marine alga Phaeodactylum tricornutum.</title>
        <authorList>
            <person name="Chen Z.Jr."/>
            <person name="Lei X."/>
            <person name="Lai Q."/>
            <person name="Li Y."/>
            <person name="Zhang B."/>
            <person name="Zhang J."/>
            <person name="Zhang H."/>
            <person name="Yang L."/>
            <person name="Zheng W."/>
            <person name="Tian Y."/>
            <person name="Yu Z."/>
            <person name="Xu H.Jr."/>
            <person name="Zheng T."/>
        </authorList>
    </citation>
    <scope>NUCLEOTIDE SEQUENCE [LARGE SCALE GENOMIC DNA]</scope>
    <source>
        <strain evidence="6 7">KD52</strain>
    </source>
</reference>
<dbReference type="InterPro" id="IPR024607">
    <property type="entry name" value="Sulfatase_CS"/>
</dbReference>
<dbReference type="Proteomes" id="UP000029736">
    <property type="component" value="Unassembled WGS sequence"/>
</dbReference>
<evidence type="ECO:0000256" key="3">
    <source>
        <dbReference type="ARBA" id="ARBA00022801"/>
    </source>
</evidence>
<sequence length="430" mass="48465">MWNTAKAQQRPNVILIYTDDQGTLDMGCYGAPDLYTPNMDALAASGVRFTQFYAGSSVCSPSRASLLTGMTPTKAGLNNNATSQPGAHEGLPGEAFTLAEALKAEGYQTAHIGKWHLGYQPDKMPNAQGFDYSFGHMGGCIDNYSHFFYWNGPNRHDLWRNGEEVWHDGEFFLDLMEQEAHDYIRTHREVPFFLYYAINMPHYPLQAKSQWREYYADLPSPRKEYAAFISTIDESLGRLMDQLDRYGLRENTIVILQSDHGHSTEVRTFGGGGYAGPYRGCKFSLFEAGIRVPAMISYPKAVPAGLVRDQMAAGMDWFPTVLDYAGAENIHGHLEGRSLRDVLEKDAPSPHEHLIWEGPHRWAVRKGDWKLLYAPIDPAGNTDAPWEPVADGLFLVNLKENIGESENVIEQYPEKGRELEKIYRKWSVGE</sequence>
<dbReference type="PROSITE" id="PS00523">
    <property type="entry name" value="SULFATASE_1"/>
    <property type="match status" value="1"/>
</dbReference>
<evidence type="ECO:0000256" key="4">
    <source>
        <dbReference type="ARBA" id="ARBA00022837"/>
    </source>
</evidence>